<dbReference type="EMBL" id="MNBE01000723">
    <property type="protein sequence ID" value="OKO93648.1"/>
    <property type="molecule type" value="Genomic_DNA"/>
</dbReference>
<evidence type="ECO:0000313" key="2">
    <source>
        <dbReference type="Proteomes" id="UP000186955"/>
    </source>
</evidence>
<proteinExistence type="predicted"/>
<dbReference type="Proteomes" id="UP000186955">
    <property type="component" value="Unassembled WGS sequence"/>
</dbReference>
<sequence length="145" mass="15801">MTRRPEIPQDCSRHGPNIKCTRGLQTIGPGSRESDAIVLNRDRHDVPPDYGLVLTAAPLSRLSSPSTQHLVALQKGVCMMQWTRRVITGALLGPKMNGSSHRDTGDSYRAIVVAHDGEVDVRGSAGSQETKKCRSSLLKDMILDV</sequence>
<name>A0A1Q5T051_9EURO</name>
<keyword evidence="2" id="KW-1185">Reference proteome</keyword>
<comment type="caution">
    <text evidence="1">The sequence shown here is derived from an EMBL/GenBank/DDBJ whole genome shotgun (WGS) entry which is preliminary data.</text>
</comment>
<protein>
    <submittedName>
        <fullName evidence="1">Uncharacterized protein</fullName>
    </submittedName>
</protein>
<organism evidence="1 2">
    <name type="scientific">Penicillium subrubescens</name>
    <dbReference type="NCBI Taxonomy" id="1316194"/>
    <lineage>
        <taxon>Eukaryota</taxon>
        <taxon>Fungi</taxon>
        <taxon>Dikarya</taxon>
        <taxon>Ascomycota</taxon>
        <taxon>Pezizomycotina</taxon>
        <taxon>Eurotiomycetes</taxon>
        <taxon>Eurotiomycetidae</taxon>
        <taxon>Eurotiales</taxon>
        <taxon>Aspergillaceae</taxon>
        <taxon>Penicillium</taxon>
    </lineage>
</organism>
<reference evidence="1 2" key="1">
    <citation type="submission" date="2016-10" db="EMBL/GenBank/DDBJ databases">
        <title>Genome sequence of the ascomycete fungus Penicillium subrubescens.</title>
        <authorList>
            <person name="De Vries R.P."/>
            <person name="Peng M."/>
            <person name="Dilokpimol A."/>
            <person name="Hilden K."/>
            <person name="Makela M.R."/>
            <person name="Grigoriev I."/>
            <person name="Riley R."/>
            <person name="Granchi Z."/>
        </authorList>
    </citation>
    <scope>NUCLEOTIDE SEQUENCE [LARGE SCALE GENOMIC DNA]</scope>
    <source>
        <strain evidence="1 2">CBS 132785</strain>
    </source>
</reference>
<accession>A0A1Q5T051</accession>
<dbReference type="AlphaFoldDB" id="A0A1Q5T051"/>
<evidence type="ECO:0000313" key="1">
    <source>
        <dbReference type="EMBL" id="OKO93648.1"/>
    </source>
</evidence>
<gene>
    <name evidence="1" type="ORF">PENSUB_11927</name>
</gene>